<dbReference type="GO" id="GO:0005829">
    <property type="term" value="C:cytosol"/>
    <property type="evidence" value="ECO:0007669"/>
    <property type="project" value="TreeGrafter"/>
</dbReference>
<gene>
    <name evidence="2" type="ORF">AVW16_10100</name>
</gene>
<evidence type="ECO:0000259" key="1">
    <source>
        <dbReference type="Pfam" id="PF00814"/>
    </source>
</evidence>
<feature type="domain" description="Gcp-like" evidence="1">
    <location>
        <begin position="32"/>
        <end position="135"/>
    </location>
</feature>
<sequence length="221" mass="23074">MKLLALDTSTDHLSLALTLGGAALVFHQPVGQLHAERTLPEIGRLLAEAGATLGQLDAIVYGQGPGSFTGLRIACGIAQGLAFSAGLPLIGVPTLDAVAAQDDGARQLVCLDARMNQVFSARYEQGQRVGDIAVGAPEEVDCPGEGWTGLGSGFAAYPDALVTRLGQALIATRPELKPHAAVYLDLAATGRYPPHAAESAELLYVRNKIALTAREQQARRA</sequence>
<comment type="caution">
    <text evidence="2">The sequence shown here is derived from an EMBL/GenBank/DDBJ whole genome shotgun (WGS) entry which is preliminary data.</text>
</comment>
<organism evidence="2 3">
    <name type="scientific">Crenobacter luteus</name>
    <dbReference type="NCBI Taxonomy" id="1452487"/>
    <lineage>
        <taxon>Bacteria</taxon>
        <taxon>Pseudomonadati</taxon>
        <taxon>Pseudomonadota</taxon>
        <taxon>Betaproteobacteria</taxon>
        <taxon>Neisseriales</taxon>
        <taxon>Neisseriaceae</taxon>
        <taxon>Crenobacter</taxon>
    </lineage>
</organism>
<dbReference type="OrthoDB" id="9809995at2"/>
<dbReference type="InterPro" id="IPR043129">
    <property type="entry name" value="ATPase_NBD"/>
</dbReference>
<dbReference type="SUPFAM" id="SSF53067">
    <property type="entry name" value="Actin-like ATPase domain"/>
    <property type="match status" value="2"/>
</dbReference>
<dbReference type="InterPro" id="IPR022496">
    <property type="entry name" value="T6A_TsaB"/>
</dbReference>
<dbReference type="RefSeq" id="WP_066612092.1">
    <property type="nucleotide sequence ID" value="NZ_LQQU01000017.1"/>
</dbReference>
<dbReference type="NCBIfam" id="TIGR03725">
    <property type="entry name" value="T6A_YeaZ"/>
    <property type="match status" value="1"/>
</dbReference>
<dbReference type="GO" id="GO:0002949">
    <property type="term" value="P:tRNA threonylcarbamoyladenosine modification"/>
    <property type="evidence" value="ECO:0007669"/>
    <property type="project" value="InterPro"/>
</dbReference>
<dbReference type="InterPro" id="IPR000905">
    <property type="entry name" value="Gcp-like_dom"/>
</dbReference>
<dbReference type="Pfam" id="PF00814">
    <property type="entry name" value="TsaD"/>
    <property type="match status" value="1"/>
</dbReference>
<dbReference type="STRING" id="1452487.AVW16_10100"/>
<accession>A0A165FE69</accession>
<dbReference type="Proteomes" id="UP000076625">
    <property type="component" value="Unassembled WGS sequence"/>
</dbReference>
<protein>
    <submittedName>
        <fullName evidence="2">tRNA threonylcarbamoyladenosine biosynthesis protein TsaB</fullName>
    </submittedName>
</protein>
<dbReference type="Gene3D" id="3.30.420.40">
    <property type="match status" value="2"/>
</dbReference>
<keyword evidence="3" id="KW-1185">Reference proteome</keyword>
<dbReference type="AlphaFoldDB" id="A0A165FE69"/>
<proteinExistence type="predicted"/>
<evidence type="ECO:0000313" key="3">
    <source>
        <dbReference type="Proteomes" id="UP000076625"/>
    </source>
</evidence>
<dbReference type="PANTHER" id="PTHR11735:SF11">
    <property type="entry name" value="TRNA THREONYLCARBAMOYLADENOSINE BIOSYNTHESIS PROTEIN TSAB"/>
    <property type="match status" value="1"/>
</dbReference>
<dbReference type="CDD" id="cd24032">
    <property type="entry name" value="ASKHA_NBD_TsaB"/>
    <property type="match status" value="1"/>
</dbReference>
<dbReference type="EMBL" id="LQQU01000017">
    <property type="protein sequence ID" value="KZE32969.1"/>
    <property type="molecule type" value="Genomic_DNA"/>
</dbReference>
<reference evidence="3" key="1">
    <citation type="submission" date="2016-01" db="EMBL/GenBank/DDBJ databases">
        <title>Draft genome of Chromobacterium sp. F49.</title>
        <authorList>
            <person name="Hong K.W."/>
        </authorList>
    </citation>
    <scope>NUCLEOTIDE SEQUENCE [LARGE SCALE GENOMIC DNA]</scope>
    <source>
        <strain evidence="3">CN10</strain>
    </source>
</reference>
<evidence type="ECO:0000313" key="2">
    <source>
        <dbReference type="EMBL" id="KZE32969.1"/>
    </source>
</evidence>
<name>A0A165FE69_9NEIS</name>
<dbReference type="PANTHER" id="PTHR11735">
    <property type="entry name" value="TRNA N6-ADENOSINE THREONYLCARBAMOYLTRANSFERASE"/>
    <property type="match status" value="1"/>
</dbReference>